<comment type="caution">
    <text evidence="4">The sequence shown here is derived from an EMBL/GenBank/DDBJ whole genome shotgun (WGS) entry which is preliminary data.</text>
</comment>
<dbReference type="GO" id="GO:0005975">
    <property type="term" value="P:carbohydrate metabolic process"/>
    <property type="evidence" value="ECO:0007669"/>
    <property type="project" value="InterPro"/>
</dbReference>
<reference evidence="4" key="1">
    <citation type="journal article" date="2020" name="mSystems">
        <title>Genome- and Community-Level Interaction Insights into Carbon Utilization and Element Cycling Functions of Hydrothermarchaeota in Hydrothermal Sediment.</title>
        <authorList>
            <person name="Zhou Z."/>
            <person name="Liu Y."/>
            <person name="Xu W."/>
            <person name="Pan J."/>
            <person name="Luo Z.H."/>
            <person name="Li M."/>
        </authorList>
    </citation>
    <scope>NUCLEOTIDE SEQUENCE [LARGE SCALE GENOMIC DNA]</scope>
    <source>
        <strain evidence="4">HyVt-76</strain>
    </source>
</reference>
<sequence>MRSDRRIGTILLIVFFVILLASCQKNFSEIEEPQPAWIADAVFYQIFPERFRNGDPTNDPDKKSLFGSYPHDTTSEWHISPWTADWYRLQPWEKKNGKGLAYNLQRRRYGGDLQGVIEKLDYLKDLGINAIYLNPVFESPSLHKYDAATYIHIDDNFGPNPGLDQKIIKKENPSDPLTWQWTSADSLFLELIRQAHLRGIKIIIDGVFNHVGITHWAFLDVKKNGPLSHFKDWFYVLQWDDPKTPEDEFRYKGWMGVKELPELKEDEHGLIAPIRNHIFAVVERWMDPNGDGDPSDGIDGWRLDVAEMIDHDFWKLFRLKVKTINPQAYITGEIFWEDWQNNKLMNPAPWLKGDEFDGVMNYQWAALVTRYFIDQKEKISAEAFVEGLKKLDQRYKPRFRFQQLNLMDSHDTERLASNITNPDFFYDKGVSPFNPQCQIRKPNVEERKIQRLIALFQFTYPGPPMIYYGTESGMWGGDDPDCRKPMVWSDMVYEPESVTVGQQPKKPDSVYFDFDLFHYYQTLIKLRKSEIALRKGEMKILSFDNEKDVLAFLRTFGDQQILVVINNNPHSQQLELEEIADCKWKNLLTQEMFK</sequence>
<name>A0A7V5H4G9_CALAY</name>
<dbReference type="Pfam" id="PF00128">
    <property type="entry name" value="Alpha-amylase"/>
    <property type="match status" value="2"/>
</dbReference>
<organism evidence="4">
    <name type="scientific">Caldithrix abyssi</name>
    <dbReference type="NCBI Taxonomy" id="187145"/>
    <lineage>
        <taxon>Bacteria</taxon>
        <taxon>Pseudomonadati</taxon>
        <taxon>Calditrichota</taxon>
        <taxon>Calditrichia</taxon>
        <taxon>Calditrichales</taxon>
        <taxon>Calditrichaceae</taxon>
        <taxon>Caldithrix</taxon>
    </lineage>
</organism>
<evidence type="ECO:0000256" key="1">
    <source>
        <dbReference type="ARBA" id="ARBA00022801"/>
    </source>
</evidence>
<dbReference type="GO" id="GO:0016798">
    <property type="term" value="F:hydrolase activity, acting on glycosyl bonds"/>
    <property type="evidence" value="ECO:0007669"/>
    <property type="project" value="UniProtKB-KW"/>
</dbReference>
<proteinExistence type="predicted"/>
<keyword evidence="2" id="KW-0326">Glycosidase</keyword>
<dbReference type="Pfam" id="PF16657">
    <property type="entry name" value="Malt_amylase_C"/>
    <property type="match status" value="1"/>
</dbReference>
<accession>A0A7V5H4G9</accession>
<evidence type="ECO:0000256" key="2">
    <source>
        <dbReference type="ARBA" id="ARBA00023295"/>
    </source>
</evidence>
<dbReference type="PROSITE" id="PS51257">
    <property type="entry name" value="PROKAR_LIPOPROTEIN"/>
    <property type="match status" value="1"/>
</dbReference>
<dbReference type="PANTHER" id="PTHR10357">
    <property type="entry name" value="ALPHA-AMYLASE FAMILY MEMBER"/>
    <property type="match status" value="1"/>
</dbReference>
<dbReference type="Gene3D" id="3.20.20.80">
    <property type="entry name" value="Glycosidases"/>
    <property type="match status" value="1"/>
</dbReference>
<dbReference type="AlphaFoldDB" id="A0A7V5H4G9"/>
<dbReference type="InterPro" id="IPR013780">
    <property type="entry name" value="Glyco_hydro_b"/>
</dbReference>
<feature type="domain" description="Glycosyl hydrolase family 13 catalytic" evidence="3">
    <location>
        <begin position="45"/>
        <end position="527"/>
    </location>
</feature>
<dbReference type="Gene3D" id="2.60.40.1180">
    <property type="entry name" value="Golgi alpha-mannosidase II"/>
    <property type="match status" value="1"/>
</dbReference>
<gene>
    <name evidence="4" type="ORF">ENL21_07050</name>
</gene>
<dbReference type="SMART" id="SM00642">
    <property type="entry name" value="Aamy"/>
    <property type="match status" value="1"/>
</dbReference>
<dbReference type="Proteomes" id="UP000886111">
    <property type="component" value="Unassembled WGS sequence"/>
</dbReference>
<evidence type="ECO:0000313" key="4">
    <source>
        <dbReference type="EMBL" id="HHE55522.1"/>
    </source>
</evidence>
<dbReference type="CDD" id="cd11338">
    <property type="entry name" value="AmyAc_CMD"/>
    <property type="match status" value="1"/>
</dbReference>
<keyword evidence="1" id="KW-0378">Hydrolase</keyword>
<evidence type="ECO:0000259" key="3">
    <source>
        <dbReference type="SMART" id="SM00642"/>
    </source>
</evidence>
<dbReference type="InterPro" id="IPR017853">
    <property type="entry name" value="GH"/>
</dbReference>
<dbReference type="SUPFAM" id="SSF51445">
    <property type="entry name" value="(Trans)glycosidases"/>
    <property type="match status" value="1"/>
</dbReference>
<dbReference type="SUPFAM" id="SSF51011">
    <property type="entry name" value="Glycosyl hydrolase domain"/>
    <property type="match status" value="1"/>
</dbReference>
<feature type="non-terminal residue" evidence="4">
    <location>
        <position position="594"/>
    </location>
</feature>
<dbReference type="InterPro" id="IPR006047">
    <property type="entry name" value="GH13_cat_dom"/>
</dbReference>
<dbReference type="InterPro" id="IPR032091">
    <property type="entry name" value="Malt_amylase-like_C"/>
</dbReference>
<dbReference type="EMBL" id="DRTD01000523">
    <property type="protein sequence ID" value="HHE55522.1"/>
    <property type="molecule type" value="Genomic_DNA"/>
</dbReference>
<dbReference type="PANTHER" id="PTHR10357:SF210">
    <property type="entry name" value="MALTODEXTRIN GLUCOSIDASE"/>
    <property type="match status" value="1"/>
</dbReference>
<protein>
    <submittedName>
        <fullName evidence="4">Alpha-amylase</fullName>
    </submittedName>
</protein>